<dbReference type="InterPro" id="IPR040159">
    <property type="entry name" value="CLS_fam"/>
</dbReference>
<dbReference type="OrthoDB" id="5600360at2759"/>
<feature type="domain" description="Beta-trefoil DNA-binding" evidence="9">
    <location>
        <begin position="453"/>
        <end position="788"/>
    </location>
</feature>
<comment type="subcellular location">
    <subcellularLocation>
        <location evidence="1">Nucleus</location>
    </subcellularLocation>
</comment>
<evidence type="ECO:0008006" key="12">
    <source>
        <dbReference type="Google" id="ProtNLM"/>
    </source>
</evidence>
<reference evidence="10 11" key="1">
    <citation type="submission" date="2016-07" db="EMBL/GenBank/DDBJ databases">
        <title>Pervasive Adenine N6-methylation of Active Genes in Fungi.</title>
        <authorList>
            <consortium name="DOE Joint Genome Institute"/>
            <person name="Mondo S.J."/>
            <person name="Dannebaum R.O."/>
            <person name="Kuo R.C."/>
            <person name="Labutti K."/>
            <person name="Haridas S."/>
            <person name="Kuo A."/>
            <person name="Salamov A."/>
            <person name="Ahrendt S.R."/>
            <person name="Lipzen A."/>
            <person name="Sullivan W."/>
            <person name="Andreopoulos W.B."/>
            <person name="Clum A."/>
            <person name="Lindquist E."/>
            <person name="Daum C."/>
            <person name="Ramamoorthy G.K."/>
            <person name="Gryganskyi A."/>
            <person name="Culley D."/>
            <person name="Magnuson J.K."/>
            <person name="James T.Y."/>
            <person name="O'Malley M.A."/>
            <person name="Stajich J.E."/>
            <person name="Spatafora J.W."/>
            <person name="Visel A."/>
            <person name="Grigoriev I.V."/>
        </authorList>
    </citation>
    <scope>NUCLEOTIDE SEQUENCE [LARGE SCALE GENOMIC DNA]</scope>
    <source>
        <strain evidence="10 11">NRRL 3301</strain>
    </source>
</reference>
<keyword evidence="11" id="KW-1185">Reference proteome</keyword>
<feature type="region of interest" description="Disordered" evidence="7">
    <location>
        <begin position="82"/>
        <end position="104"/>
    </location>
</feature>
<comment type="caution">
    <text evidence="10">The sequence shown here is derived from an EMBL/GenBank/DDBJ whole genome shotgun (WGS) entry which is preliminary data.</text>
</comment>
<dbReference type="SMART" id="SM01268">
    <property type="entry name" value="BTD"/>
    <property type="match status" value="1"/>
</dbReference>
<dbReference type="InterPro" id="IPR015351">
    <property type="entry name" value="RBP-J/Cbf11/Cbf12_DNA-bd"/>
</dbReference>
<dbReference type="SMART" id="SM01267">
    <property type="entry name" value="LAG1_DNAbind"/>
    <property type="match status" value="1"/>
</dbReference>
<evidence type="ECO:0000256" key="2">
    <source>
        <dbReference type="ARBA" id="ARBA00009704"/>
    </source>
</evidence>
<dbReference type="Pfam" id="PF20144">
    <property type="entry name" value="TIG_SUH"/>
    <property type="match status" value="1"/>
</dbReference>
<evidence type="ECO:0000259" key="9">
    <source>
        <dbReference type="SMART" id="SM01268"/>
    </source>
</evidence>
<dbReference type="SUPFAM" id="SSF110217">
    <property type="entry name" value="DNA-binding protein LAG-1 (CSL)"/>
    <property type="match status" value="1"/>
</dbReference>
<keyword evidence="3" id="KW-0805">Transcription regulation</keyword>
<dbReference type="InterPro" id="IPR008967">
    <property type="entry name" value="p53-like_TF_DNA-bd_sf"/>
</dbReference>
<evidence type="ECO:0000256" key="4">
    <source>
        <dbReference type="ARBA" id="ARBA00023125"/>
    </source>
</evidence>
<evidence type="ECO:0000256" key="5">
    <source>
        <dbReference type="ARBA" id="ARBA00023163"/>
    </source>
</evidence>
<feature type="compositionally biased region" description="Low complexity" evidence="7">
    <location>
        <begin position="216"/>
        <end position="234"/>
    </location>
</feature>
<evidence type="ECO:0000256" key="3">
    <source>
        <dbReference type="ARBA" id="ARBA00023015"/>
    </source>
</evidence>
<dbReference type="InterPro" id="IPR015350">
    <property type="entry name" value="Beta-trefoil_DNA-bd_dom"/>
</dbReference>
<dbReference type="GO" id="GO:0005634">
    <property type="term" value="C:nucleus"/>
    <property type="evidence" value="ECO:0007669"/>
    <property type="project" value="UniProtKB-SubCell"/>
</dbReference>
<evidence type="ECO:0000259" key="8">
    <source>
        <dbReference type="SMART" id="SM01267"/>
    </source>
</evidence>
<dbReference type="Pfam" id="PF09270">
    <property type="entry name" value="BTD"/>
    <property type="match status" value="1"/>
</dbReference>
<feature type="compositionally biased region" description="Polar residues" evidence="7">
    <location>
        <begin position="197"/>
        <end position="207"/>
    </location>
</feature>
<dbReference type="SUPFAM" id="SSF49417">
    <property type="entry name" value="p53-like transcription factors"/>
    <property type="match status" value="1"/>
</dbReference>
<dbReference type="Gene3D" id="2.80.10.50">
    <property type="match status" value="1"/>
</dbReference>
<dbReference type="InterPro" id="IPR036358">
    <property type="entry name" value="BTD_sf"/>
</dbReference>
<feature type="region of interest" description="Disordered" evidence="7">
    <location>
        <begin position="764"/>
        <end position="785"/>
    </location>
</feature>
<evidence type="ECO:0000256" key="6">
    <source>
        <dbReference type="ARBA" id="ARBA00023242"/>
    </source>
</evidence>
<organism evidence="10 11">
    <name type="scientific">Hesseltinella vesiculosa</name>
    <dbReference type="NCBI Taxonomy" id="101127"/>
    <lineage>
        <taxon>Eukaryota</taxon>
        <taxon>Fungi</taxon>
        <taxon>Fungi incertae sedis</taxon>
        <taxon>Mucoromycota</taxon>
        <taxon>Mucoromycotina</taxon>
        <taxon>Mucoromycetes</taxon>
        <taxon>Mucorales</taxon>
        <taxon>Cunninghamellaceae</taxon>
        <taxon>Hesseltinella</taxon>
    </lineage>
</organism>
<evidence type="ECO:0000256" key="7">
    <source>
        <dbReference type="SAM" id="MobiDB-lite"/>
    </source>
</evidence>
<proteinExistence type="inferred from homology"/>
<dbReference type="InterPro" id="IPR013783">
    <property type="entry name" value="Ig-like_fold"/>
</dbReference>
<dbReference type="Pfam" id="PF09271">
    <property type="entry name" value="LAG1-DNAbind"/>
    <property type="match status" value="1"/>
</dbReference>
<feature type="domain" description="RBP-J/Cbf11/Cbf12 DNA binding" evidence="8">
    <location>
        <begin position="297"/>
        <end position="452"/>
    </location>
</feature>
<keyword evidence="4" id="KW-0238">DNA-binding</keyword>
<dbReference type="InterPro" id="IPR038007">
    <property type="entry name" value="RBP-Jkappa_IPT"/>
</dbReference>
<accession>A0A1X2G5K9</accession>
<dbReference type="AlphaFoldDB" id="A0A1X2G5K9"/>
<keyword evidence="5" id="KW-0804">Transcription</keyword>
<dbReference type="GO" id="GO:0001228">
    <property type="term" value="F:DNA-binding transcription activator activity, RNA polymerase II-specific"/>
    <property type="evidence" value="ECO:0007669"/>
    <property type="project" value="InterPro"/>
</dbReference>
<gene>
    <name evidence="10" type="ORF">DM01DRAFT_1339899</name>
</gene>
<dbReference type="InterPro" id="IPR037095">
    <property type="entry name" value="RBP-J/Cbf11_DNA-bd_sf"/>
</dbReference>
<evidence type="ECO:0000256" key="1">
    <source>
        <dbReference type="ARBA" id="ARBA00004123"/>
    </source>
</evidence>
<dbReference type="EMBL" id="MCGT01000041">
    <property type="protein sequence ID" value="ORX45669.1"/>
    <property type="molecule type" value="Genomic_DNA"/>
</dbReference>
<dbReference type="Proteomes" id="UP000242146">
    <property type="component" value="Unassembled WGS sequence"/>
</dbReference>
<dbReference type="FunFam" id="2.60.40.1450:FF:000003">
    <property type="entry name" value="Related to J kappa-recombination signal binding protein"/>
    <property type="match status" value="1"/>
</dbReference>
<dbReference type="PANTHER" id="PTHR10665">
    <property type="entry name" value="RECOMBINING BINDING PROTEIN SUPPRESSOR OF HAIRLESS"/>
    <property type="match status" value="1"/>
</dbReference>
<evidence type="ECO:0000313" key="11">
    <source>
        <dbReference type="Proteomes" id="UP000242146"/>
    </source>
</evidence>
<protein>
    <recommendedName>
        <fullName evidence="12">LAG1-DNAbind-domain-containing protein</fullName>
    </recommendedName>
</protein>
<dbReference type="GO" id="GO:0000978">
    <property type="term" value="F:RNA polymerase II cis-regulatory region sequence-specific DNA binding"/>
    <property type="evidence" value="ECO:0007669"/>
    <property type="project" value="InterPro"/>
</dbReference>
<dbReference type="Gene3D" id="2.60.40.10">
    <property type="entry name" value="Immunoglobulins"/>
    <property type="match status" value="1"/>
</dbReference>
<evidence type="ECO:0000313" key="10">
    <source>
        <dbReference type="EMBL" id="ORX45669.1"/>
    </source>
</evidence>
<dbReference type="SUPFAM" id="SSF81296">
    <property type="entry name" value="E set domains"/>
    <property type="match status" value="1"/>
</dbReference>
<keyword evidence="6" id="KW-0539">Nucleus</keyword>
<feature type="region of interest" description="Disordered" evidence="7">
    <location>
        <begin position="197"/>
        <end position="258"/>
    </location>
</feature>
<comment type="similarity">
    <text evidence="2">Belongs to the Su(H) family.</text>
</comment>
<dbReference type="InterPro" id="IPR014756">
    <property type="entry name" value="Ig_E-set"/>
</dbReference>
<dbReference type="Gene3D" id="2.60.40.1450">
    <property type="entry name" value="LAG1, DNA binding domain"/>
    <property type="match status" value="1"/>
</dbReference>
<dbReference type="STRING" id="101127.A0A1X2G5K9"/>
<feature type="compositionally biased region" description="Low complexity" evidence="7">
    <location>
        <begin position="89"/>
        <end position="104"/>
    </location>
</feature>
<sequence>MMADQPSNPSTLTSTPSTDFGLDLGFMGRRHSVAVGEMDYYHHQRPAFSTAEVKTEPMDMMQWEWQSSLHQPFHHPLQSMPFHPPADPSLPSSFSSSHSTLDDVSPLQPMAPHQRAMSLCLETMPNQDPVSSVTSPTTPVFFSHTFLDSLTSSTNLDDDGQMQEFMVSPGQLAIPPSASPSSATPNSLQWMSSSDLTAAVPSNSRRGSNAKKPSGRRASAPRSLPSSPSTTSSTDQRHPSIPEEDDEMEDQRTLEQQRKAKHNLINARIAHGKRHADFLQPLVQAYLLDKACAGERCITIMTSKVAQKSYGTEKRFLCPPPATILSGSSSWWTLKDEDQSKRSHAQRPPRVTVQISGEPTSQTGLLEWFDDKGQSLENGPGVLQAYEQNKAVIAKCVSKQLHINDADEKRRRVEVLVKLQLGNGLSLGTLPSKGIKVISKPSKKRQSVKNMELCIHHGTTISLFNRIRSQTVSTKYLGVSNNEQANNGTCFVARTNAWDPFVIWIVDTSRSPEQAATMTPRISHHPLHHDFPPPPAIALQSGLEPPMAIHYNQPVVLQCVSTGLVSPVMVIRKVDKGSMVLGGNRLDDLSGPSGGECGDEALGDPVSQLHKIAFQIVHDPAVAYNNKRHHSSSPGASPTPFQDLQWSLPNIAHPVSYLACLNDVVGMHKTNTVRTCVTSPPNTNNTNNGWSDMFGIATPPDGNGGGKMVRKRRVSCDVVKSKGILHQPPPSLFHPIHNNITSNDTQRRRVNSLNDVDTTTVHGRRSSLVDHRRSSVSSEHAPSDGACWTEDVSDAAVWTIVGTDIAKYTFWLPPSLDSEYNQPFARPSNSHPITPFPVLLRYQPSSPSTQATSSSPLAASATSSSVLLLSGENMTRDLFVWFGDIQAPATEYKSRETLACCLPDRQALQASPVAVPDQDNPSLMSLPILLVRGDGIVYRTGLHYTF</sequence>
<name>A0A1X2G5K9_9FUNG</name>